<gene>
    <name evidence="2" type="ORF">MNB_SV-12-911</name>
</gene>
<organism evidence="2">
    <name type="scientific">hydrothermal vent metagenome</name>
    <dbReference type="NCBI Taxonomy" id="652676"/>
    <lineage>
        <taxon>unclassified sequences</taxon>
        <taxon>metagenomes</taxon>
        <taxon>ecological metagenomes</taxon>
    </lineage>
</organism>
<dbReference type="Pfam" id="PF13173">
    <property type="entry name" value="AAA_14"/>
    <property type="match status" value="1"/>
</dbReference>
<proteinExistence type="predicted"/>
<accession>A0A1W1C8V8</accession>
<protein>
    <submittedName>
        <fullName evidence="2">ATPase component BioM of energizing module of biotin ECF transporter</fullName>
    </submittedName>
</protein>
<name>A0A1W1C8V8_9ZZZZ</name>
<dbReference type="SUPFAM" id="SSF52540">
    <property type="entry name" value="P-loop containing nucleoside triphosphate hydrolases"/>
    <property type="match status" value="1"/>
</dbReference>
<reference evidence="2" key="1">
    <citation type="submission" date="2016-10" db="EMBL/GenBank/DDBJ databases">
        <authorList>
            <person name="de Groot N.N."/>
        </authorList>
    </citation>
    <scope>NUCLEOTIDE SEQUENCE</scope>
</reference>
<dbReference type="CDD" id="cd00009">
    <property type="entry name" value="AAA"/>
    <property type="match status" value="1"/>
</dbReference>
<dbReference type="InterPro" id="IPR003593">
    <property type="entry name" value="AAA+_ATPase"/>
</dbReference>
<dbReference type="InterPro" id="IPR027417">
    <property type="entry name" value="P-loop_NTPase"/>
</dbReference>
<dbReference type="EMBL" id="FPHE01000115">
    <property type="protein sequence ID" value="SFV62300.1"/>
    <property type="molecule type" value="Genomic_DNA"/>
</dbReference>
<feature type="domain" description="AAA+ ATPase" evidence="1">
    <location>
        <begin position="35"/>
        <end position="153"/>
    </location>
</feature>
<dbReference type="PANTHER" id="PTHR42990">
    <property type="entry name" value="ATPASE"/>
    <property type="match status" value="1"/>
</dbReference>
<evidence type="ECO:0000313" key="2">
    <source>
        <dbReference type="EMBL" id="SFV62300.1"/>
    </source>
</evidence>
<sequence>MKTILENSKRLYRLKRNQILPLYQRFLFDSIKNSKAKITGLYGGRGVGKTTLLLQVLKELDFKEEEKLYISCDHPMFQEVSLFDFVDEFSKFGGEVIVIDEIHKIEDFQIQIKMIYDFLSIKVYFSGSSAVEITNADFSRRYSMYHLPILSLREFLELTKQLSLSSYSLEEILFNHENIAHKIIDSLNDKKILKHFQQFINVGVYPFYFEDESRYIDRVHENINTILYTDLVNVVKIDASKIESLKRLLLSICVSNPLEITMEKLAKTVGITKPTLYKYISYLGRAELLHHIVFDAKRFQNLQKPDKLYLNNTNLFNALCINSNIGTIRETFFVSMLYKQRLVNYATRGDFLIDEKYTFEVGGKNKGFKQIKDLPNSFVVADDIEIGSGNKIPLWLFGFLY</sequence>
<dbReference type="AlphaFoldDB" id="A0A1W1C8V8"/>
<evidence type="ECO:0000259" key="1">
    <source>
        <dbReference type="SMART" id="SM00382"/>
    </source>
</evidence>
<dbReference type="Gene3D" id="3.40.50.300">
    <property type="entry name" value="P-loop containing nucleotide triphosphate hydrolases"/>
    <property type="match status" value="1"/>
</dbReference>
<dbReference type="SMART" id="SM00382">
    <property type="entry name" value="AAA"/>
    <property type="match status" value="1"/>
</dbReference>
<dbReference type="InterPro" id="IPR041682">
    <property type="entry name" value="AAA_14"/>
</dbReference>
<dbReference type="PANTHER" id="PTHR42990:SF1">
    <property type="entry name" value="AAA+ ATPASE DOMAIN-CONTAINING PROTEIN"/>
    <property type="match status" value="1"/>
</dbReference>